<dbReference type="RefSeq" id="WP_037519476.1">
    <property type="nucleotide sequence ID" value="NZ_JGVR01000012.1"/>
</dbReference>
<evidence type="ECO:0000313" key="1">
    <source>
        <dbReference type="EMBL" id="KEZ18936.1"/>
    </source>
</evidence>
<dbReference type="PATRIC" id="fig|13690.10.peg.2378"/>
<name>A0A084ELU4_SPHYA</name>
<proteinExistence type="predicted"/>
<dbReference type="STRING" id="13690.AX777_07805"/>
<accession>A0A084ELU4</accession>
<comment type="caution">
    <text evidence="1">The sequence shown here is derived from an EMBL/GenBank/DDBJ whole genome shotgun (WGS) entry which is preliminary data.</text>
</comment>
<sequence length="98" mass="10705">MTQNVPARPPAQPAPAIFTPARWTPARQRTFLTALYQSGSVAQAARMVGMSPSSAHRLRRRLAGTAFDRDWSNALALHAQAMADPIATQLRPQAATRR</sequence>
<dbReference type="Proteomes" id="UP000028534">
    <property type="component" value="Unassembled WGS sequence"/>
</dbReference>
<protein>
    <recommendedName>
        <fullName evidence="3">LysR family transcriptional regulator</fullName>
    </recommendedName>
</protein>
<gene>
    <name evidence="1" type="ORF">CP98_02317</name>
</gene>
<dbReference type="AlphaFoldDB" id="A0A084ELU4"/>
<evidence type="ECO:0000313" key="2">
    <source>
        <dbReference type="Proteomes" id="UP000028534"/>
    </source>
</evidence>
<organism evidence="1 2">
    <name type="scientific">Sphingobium yanoikuyae</name>
    <name type="common">Sphingomonas yanoikuyae</name>
    <dbReference type="NCBI Taxonomy" id="13690"/>
    <lineage>
        <taxon>Bacteria</taxon>
        <taxon>Pseudomonadati</taxon>
        <taxon>Pseudomonadota</taxon>
        <taxon>Alphaproteobacteria</taxon>
        <taxon>Sphingomonadales</taxon>
        <taxon>Sphingomonadaceae</taxon>
        <taxon>Sphingobium</taxon>
    </lineage>
</organism>
<dbReference type="EMBL" id="JGVR01000012">
    <property type="protein sequence ID" value="KEZ18936.1"/>
    <property type="molecule type" value="Genomic_DNA"/>
</dbReference>
<evidence type="ECO:0008006" key="3">
    <source>
        <dbReference type="Google" id="ProtNLM"/>
    </source>
</evidence>
<reference evidence="1 2" key="1">
    <citation type="submission" date="2014-03" db="EMBL/GenBank/DDBJ databases">
        <title>Genome sequence of Sphingobium yanoikuyae B1.</title>
        <authorList>
            <person name="Gan H.M."/>
            <person name="Gan H.Y."/>
            <person name="Savka M.A."/>
        </authorList>
    </citation>
    <scope>NUCLEOTIDE SEQUENCE [LARGE SCALE GENOMIC DNA]</scope>
    <source>
        <strain evidence="1 2">B1</strain>
    </source>
</reference>